<comment type="similarity">
    <text evidence="1">Belongs to the HyuE racemase family.</text>
</comment>
<dbReference type="KEGG" id="bxe:Bxe_C1238"/>
<name>Q13FP1_PARXL</name>
<keyword evidence="3" id="KW-1185">Reference proteome</keyword>
<dbReference type="EMBL" id="CP000272">
    <property type="protein sequence ID" value="ABE37098.1"/>
    <property type="molecule type" value="Genomic_DNA"/>
</dbReference>
<evidence type="ECO:0000313" key="2">
    <source>
        <dbReference type="EMBL" id="ABE37098.1"/>
    </source>
</evidence>
<dbReference type="PANTHER" id="PTHR28047">
    <property type="entry name" value="PROTEIN DCG1"/>
    <property type="match status" value="1"/>
</dbReference>
<evidence type="ECO:0000313" key="3">
    <source>
        <dbReference type="Proteomes" id="UP000001817"/>
    </source>
</evidence>
<dbReference type="InterPro" id="IPR015942">
    <property type="entry name" value="Asp/Glu/hydantoin_racemase"/>
</dbReference>
<protein>
    <submittedName>
        <fullName evidence="2">Racemase</fullName>
    </submittedName>
</protein>
<reference evidence="2 3" key="1">
    <citation type="journal article" date="2006" name="Proc. Natl. Acad. Sci. U.S.A.">
        <title>Burkholderia xenovorans LB400 harbors a multi-replicon, 9.73-Mbp genome shaped for versatility.</title>
        <authorList>
            <person name="Chain P.S."/>
            <person name="Denef V.J."/>
            <person name="Konstantinidis K.T."/>
            <person name="Vergez L.M."/>
            <person name="Agullo L."/>
            <person name="Reyes V.L."/>
            <person name="Hauser L."/>
            <person name="Cordova M."/>
            <person name="Gomez L."/>
            <person name="Gonzalez M."/>
            <person name="Land M."/>
            <person name="Lao V."/>
            <person name="Larimer F."/>
            <person name="LiPuma J.J."/>
            <person name="Mahenthiralingam E."/>
            <person name="Malfatti S.A."/>
            <person name="Marx C.J."/>
            <person name="Parnell J.J."/>
            <person name="Ramette A."/>
            <person name="Richardson P."/>
            <person name="Seeger M."/>
            <person name="Smith D."/>
            <person name="Spilker T."/>
            <person name="Sul W.J."/>
            <person name="Tsoi T.V."/>
            <person name="Ulrich L.E."/>
            <person name="Zhulin I.B."/>
            <person name="Tiedje J.M."/>
        </authorList>
    </citation>
    <scope>NUCLEOTIDE SEQUENCE [LARGE SCALE GENOMIC DNA]</scope>
    <source>
        <strain evidence="2 3">LB400</strain>
    </source>
</reference>
<dbReference type="PANTHER" id="PTHR28047:SF5">
    <property type="entry name" value="PROTEIN DCG1"/>
    <property type="match status" value="1"/>
</dbReference>
<dbReference type="GO" id="GO:0047661">
    <property type="term" value="F:amino-acid racemase activity"/>
    <property type="evidence" value="ECO:0007669"/>
    <property type="project" value="InterPro"/>
</dbReference>
<sequence length="236" mass="24368">MMRVVADNADKAVSKRMPRLALINPNTSEASTRLMVGIAAAEAGETASIAGFTARFGSPLISCEAHLRVAAEAVLDLIDSGVADGFDGVIISAFGDPGVEAVRARVPMPVLGLAEASLAEAAAFGGKFAIGTTTPQLIDAIERYVMRRGFGAQLRAIRTTSGDFAEVMADAERMEAALAVVIETIIQRDDVCSIIIGGGPLAGAARTLAVDSPTRIIEPIPAAVRGLLAQLNGARV</sequence>
<dbReference type="KEGG" id="bxb:DR64_8570"/>
<dbReference type="Pfam" id="PF01177">
    <property type="entry name" value="Asp_Glu_race"/>
    <property type="match status" value="1"/>
</dbReference>
<dbReference type="eggNOG" id="COG4126">
    <property type="taxonomic scope" value="Bacteria"/>
</dbReference>
<organism evidence="2 3">
    <name type="scientific">Paraburkholderia xenovorans (strain LB400)</name>
    <dbReference type="NCBI Taxonomy" id="266265"/>
    <lineage>
        <taxon>Bacteria</taxon>
        <taxon>Pseudomonadati</taxon>
        <taxon>Pseudomonadota</taxon>
        <taxon>Betaproteobacteria</taxon>
        <taxon>Burkholderiales</taxon>
        <taxon>Burkholderiaceae</taxon>
        <taxon>Paraburkholderia</taxon>
    </lineage>
</organism>
<accession>Q13FP1</accession>
<evidence type="ECO:0000256" key="1">
    <source>
        <dbReference type="ARBA" id="ARBA00038414"/>
    </source>
</evidence>
<dbReference type="InterPro" id="IPR052186">
    <property type="entry name" value="Hydantoin_racemase-like"/>
</dbReference>
<dbReference type="AlphaFoldDB" id="Q13FP1"/>
<dbReference type="Gene3D" id="3.40.50.12500">
    <property type="match status" value="1"/>
</dbReference>
<dbReference type="Proteomes" id="UP000001817">
    <property type="component" value="Chromosome 3"/>
</dbReference>
<dbReference type="STRING" id="266265.Bxe_C1238"/>
<proteinExistence type="inferred from homology"/>
<dbReference type="InterPro" id="IPR053714">
    <property type="entry name" value="Iso_Racemase_Enz_sf"/>
</dbReference>
<gene>
    <name evidence="2" type="ORF">Bxe_C1238</name>
</gene>